<dbReference type="Gene3D" id="3.10.310.50">
    <property type="match status" value="1"/>
</dbReference>
<dbReference type="EMBL" id="JAENIK010000009">
    <property type="protein sequence ID" value="MBK1815569.1"/>
    <property type="molecule type" value="Genomic_DNA"/>
</dbReference>
<dbReference type="Pfam" id="PF04536">
    <property type="entry name" value="TPM_phosphatase"/>
    <property type="match status" value="1"/>
</dbReference>
<feature type="domain" description="TPM" evidence="1">
    <location>
        <begin position="42"/>
        <end position="166"/>
    </location>
</feature>
<accession>A0A934R5J9</accession>
<evidence type="ECO:0000313" key="2">
    <source>
        <dbReference type="EMBL" id="MBK1815569.1"/>
    </source>
</evidence>
<sequence length="218" mass="24417">MKCPRCVQRIHRAAASCPHCGFTLADADANFGSEDVRLRCLTDSAGILRRGDRPTVEAAMEKISRRFPQIFVAVYTGSLGEVANIRQFGFWLLNRAAFEDVPVEKPNEAGILITIDPESKAAGMVFGYLLDPFLDESDTFDCLTRAHSHWLEGRYADGILRVISHLDVVLRKRSRQARRDPEHFERKAGLRARPGDVVRGIRAGHGHAAEEKAEEVHR</sequence>
<gene>
    <name evidence="2" type="ORF">JIN84_08080</name>
</gene>
<organism evidence="2 3">
    <name type="scientific">Luteolibacter yonseiensis</name>
    <dbReference type="NCBI Taxonomy" id="1144680"/>
    <lineage>
        <taxon>Bacteria</taxon>
        <taxon>Pseudomonadati</taxon>
        <taxon>Verrucomicrobiota</taxon>
        <taxon>Verrucomicrobiia</taxon>
        <taxon>Verrucomicrobiales</taxon>
        <taxon>Verrucomicrobiaceae</taxon>
        <taxon>Luteolibacter</taxon>
    </lineage>
</organism>
<reference evidence="2" key="1">
    <citation type="submission" date="2021-01" db="EMBL/GenBank/DDBJ databases">
        <title>Modified the classification status of verrucomicrobia.</title>
        <authorList>
            <person name="Feng X."/>
        </authorList>
    </citation>
    <scope>NUCLEOTIDE SEQUENCE</scope>
    <source>
        <strain evidence="2">JCM 18052</strain>
    </source>
</reference>
<evidence type="ECO:0000313" key="3">
    <source>
        <dbReference type="Proteomes" id="UP000600139"/>
    </source>
</evidence>
<protein>
    <recommendedName>
        <fullName evidence="1">TPM domain-containing protein</fullName>
    </recommendedName>
</protein>
<name>A0A934R5J9_9BACT</name>
<comment type="caution">
    <text evidence="2">The sequence shown here is derived from an EMBL/GenBank/DDBJ whole genome shotgun (WGS) entry which is preliminary data.</text>
</comment>
<dbReference type="Proteomes" id="UP000600139">
    <property type="component" value="Unassembled WGS sequence"/>
</dbReference>
<proteinExistence type="predicted"/>
<keyword evidence="3" id="KW-1185">Reference proteome</keyword>
<dbReference type="AlphaFoldDB" id="A0A934R5J9"/>
<dbReference type="InterPro" id="IPR007621">
    <property type="entry name" value="TPM_dom"/>
</dbReference>
<evidence type="ECO:0000259" key="1">
    <source>
        <dbReference type="Pfam" id="PF04536"/>
    </source>
</evidence>
<dbReference type="RefSeq" id="WP_200350532.1">
    <property type="nucleotide sequence ID" value="NZ_BAABHZ010000008.1"/>
</dbReference>